<dbReference type="Proteomes" id="UP000028013">
    <property type="component" value="Unassembled WGS sequence"/>
</dbReference>
<accession>A0A078S3R7</accession>
<keyword evidence="2" id="KW-1133">Transmembrane helix</keyword>
<sequence length="668" mass="76862">MDKVLSTIYLKVKSETQTLTKSAIAQILVKIIYSSEKRMSLKDIIASYKAFTNRKCVDEQIITELIENLCKNSEIQISSKNEYYLSPSRRKQICKCCEDSANRTNAILARYFFEVHTEKEVIRQWFQDVTLHFFQFFSDEWISDLLKTKDAVIHSKDSIKDMVERRTRNIKGVDKKDYEILPKLFFKFLGSKDSDVTAYLWEYGTSAFSAKLISNTTGIDALTLDVFKGSKCLLDTNILMFIKLDASKFHNALISLENTFSTLRIKLGVLYITKQEFQHKIEHQRCLTLNNLEKFGLDLTSNANDDFTQSAIALHCRTSEDFVRYFDCLRELPEHLNETLKIAEIDDSKTLLEAIEKAQKSEHKIAELNNVYKSATGRDKRTSALTHDVGLIAGAEFLRNDDKWFILSEEISVNNYSKNKPTVSGLPLALRVETLINVLALNNGGDSFDADDYMPLFASIIQNGFQPLKDTFVQEDLYAIYEMNQQIALLPEEQKKVIVQEINSKRLKGESEDKLKVELERAITRGKLQVHDDLNEAKEQLSASKKETQRQKNRGDATYKVLRKTIETQVISKYRKRFWGRIALFIGGIISIGVMFFLIYSWIKNNFEDTNSQSIAFLISIVTSLAIELALGFFGFFNVKGIFKNKKKYIREQTEIELNKALENDELN</sequence>
<evidence type="ECO:0000313" key="3">
    <source>
        <dbReference type="EMBL" id="KDS50587.1"/>
    </source>
</evidence>
<keyword evidence="2" id="KW-0472">Membrane</keyword>
<gene>
    <name evidence="3" type="ORF">M094_1518</name>
</gene>
<feature type="coiled-coil region" evidence="1">
    <location>
        <begin position="527"/>
        <end position="554"/>
    </location>
</feature>
<organism evidence="3 4">
    <name type="scientific">Bacteroides uniformis str. 3978 T3 ii</name>
    <dbReference type="NCBI Taxonomy" id="1339349"/>
    <lineage>
        <taxon>Bacteria</taxon>
        <taxon>Pseudomonadati</taxon>
        <taxon>Bacteroidota</taxon>
        <taxon>Bacteroidia</taxon>
        <taxon>Bacteroidales</taxon>
        <taxon>Bacteroidaceae</taxon>
        <taxon>Bacteroides</taxon>
    </lineage>
</organism>
<dbReference type="EMBL" id="JNHN01000174">
    <property type="protein sequence ID" value="KDS50587.1"/>
    <property type="molecule type" value="Genomic_DNA"/>
</dbReference>
<evidence type="ECO:0000256" key="1">
    <source>
        <dbReference type="SAM" id="Coils"/>
    </source>
</evidence>
<keyword evidence="1" id="KW-0175">Coiled coil</keyword>
<feature type="transmembrane region" description="Helical" evidence="2">
    <location>
        <begin position="582"/>
        <end position="603"/>
    </location>
</feature>
<evidence type="ECO:0000313" key="4">
    <source>
        <dbReference type="Proteomes" id="UP000028013"/>
    </source>
</evidence>
<name>A0A078S3R7_BACUN</name>
<protein>
    <recommendedName>
        <fullName evidence="5">Transmembrane protein</fullName>
    </recommendedName>
</protein>
<evidence type="ECO:0000256" key="2">
    <source>
        <dbReference type="SAM" id="Phobius"/>
    </source>
</evidence>
<reference evidence="3 4" key="1">
    <citation type="submission" date="2014-04" db="EMBL/GenBank/DDBJ databases">
        <authorList>
            <person name="Sears C."/>
            <person name="Carroll K."/>
            <person name="Sack B.R."/>
            <person name="Qadri F."/>
            <person name="Myers L.L."/>
            <person name="Chung G.-T."/>
            <person name="Escheverria P."/>
            <person name="Fraser C.M."/>
            <person name="Sadzewicz L."/>
            <person name="Shefchek K.A."/>
            <person name="Tallon L."/>
            <person name="Das S.P."/>
            <person name="Daugherty S."/>
            <person name="Mongodin E.F."/>
        </authorList>
    </citation>
    <scope>NUCLEOTIDE SEQUENCE [LARGE SCALE GENOMIC DNA]</scope>
    <source>
        <strain evidence="3 4">3978 T3 ii</strain>
    </source>
</reference>
<dbReference type="RefSeq" id="WP_035448920.1">
    <property type="nucleotide sequence ID" value="NZ_JNHN01000174.1"/>
</dbReference>
<dbReference type="AlphaFoldDB" id="A0A078S3R7"/>
<dbReference type="PATRIC" id="fig|1339349.3.peg.2678"/>
<feature type="transmembrane region" description="Helical" evidence="2">
    <location>
        <begin position="615"/>
        <end position="639"/>
    </location>
</feature>
<comment type="caution">
    <text evidence="3">The sequence shown here is derived from an EMBL/GenBank/DDBJ whole genome shotgun (WGS) entry which is preliminary data.</text>
</comment>
<evidence type="ECO:0008006" key="5">
    <source>
        <dbReference type="Google" id="ProtNLM"/>
    </source>
</evidence>
<keyword evidence="2" id="KW-0812">Transmembrane</keyword>
<proteinExistence type="predicted"/>